<dbReference type="GO" id="GO:0000773">
    <property type="term" value="F:phosphatidyl-N-methylethanolamine N-methyltransferase activity"/>
    <property type="evidence" value="ECO:0007669"/>
    <property type="project" value="UniProtKB-EC"/>
</dbReference>
<evidence type="ECO:0000256" key="12">
    <source>
        <dbReference type="SAM" id="Phobius"/>
    </source>
</evidence>
<gene>
    <name evidence="13" type="ORF">Mal15_11910</name>
</gene>
<reference evidence="13 14" key="1">
    <citation type="submission" date="2019-02" db="EMBL/GenBank/DDBJ databases">
        <title>Planctomycetal bacteria perform biofilm scaping via a novel small molecule.</title>
        <authorList>
            <person name="Jeske O."/>
            <person name="Boedeker C."/>
            <person name="Wiegand S."/>
            <person name="Breitling P."/>
            <person name="Kallscheuer N."/>
            <person name="Jogler M."/>
            <person name="Rohde M."/>
            <person name="Petersen J."/>
            <person name="Medema M.H."/>
            <person name="Surup F."/>
            <person name="Jogler C."/>
        </authorList>
    </citation>
    <scope>NUCLEOTIDE SEQUENCE [LARGE SCALE GENOMIC DNA]</scope>
    <source>
        <strain evidence="13 14">Mal15</strain>
    </source>
</reference>
<evidence type="ECO:0000256" key="10">
    <source>
        <dbReference type="ARBA" id="ARBA00023136"/>
    </source>
</evidence>
<evidence type="ECO:0000256" key="9">
    <source>
        <dbReference type="ARBA" id="ARBA00022989"/>
    </source>
</evidence>
<keyword evidence="10 12" id="KW-0472">Membrane</keyword>
<evidence type="ECO:0000256" key="8">
    <source>
        <dbReference type="ARBA" id="ARBA00022824"/>
    </source>
</evidence>
<keyword evidence="5" id="KW-0808">Transferase</keyword>
<keyword evidence="14" id="KW-1185">Reference proteome</keyword>
<comment type="pathway">
    <text evidence="2">Phospholipid metabolism; phosphatidylcholine biosynthesis.</text>
</comment>
<dbReference type="EMBL" id="CP036264">
    <property type="protein sequence ID" value="QEF97153.1"/>
    <property type="molecule type" value="Genomic_DNA"/>
</dbReference>
<evidence type="ECO:0000256" key="2">
    <source>
        <dbReference type="ARBA" id="ARBA00004969"/>
    </source>
</evidence>
<protein>
    <recommendedName>
        <fullName evidence="11">phosphatidyl-N-methylethanolamine N-methyltransferase</fullName>
        <ecNumber evidence="11">2.1.1.71</ecNumber>
    </recommendedName>
</protein>
<evidence type="ECO:0000256" key="1">
    <source>
        <dbReference type="ARBA" id="ARBA00004477"/>
    </source>
</evidence>
<dbReference type="PANTHER" id="PTHR15458">
    <property type="entry name" value="PHOSPHATIDYLETHANOLAMINE N-METHYLTRANSFERASE"/>
    <property type="match status" value="1"/>
</dbReference>
<dbReference type="Proteomes" id="UP000321353">
    <property type="component" value="Chromosome"/>
</dbReference>
<feature type="transmembrane region" description="Helical" evidence="12">
    <location>
        <begin position="495"/>
        <end position="511"/>
    </location>
</feature>
<feature type="transmembrane region" description="Helical" evidence="12">
    <location>
        <begin position="559"/>
        <end position="582"/>
    </location>
</feature>
<comment type="subcellular location">
    <subcellularLocation>
        <location evidence="1">Endoplasmic reticulum membrane</location>
        <topology evidence="1">Multi-pass membrane protein</topology>
    </subcellularLocation>
</comment>
<dbReference type="GO" id="GO:0032259">
    <property type="term" value="P:methylation"/>
    <property type="evidence" value="ECO:0007669"/>
    <property type="project" value="UniProtKB-KW"/>
</dbReference>
<evidence type="ECO:0000256" key="5">
    <source>
        <dbReference type="ARBA" id="ARBA00022679"/>
    </source>
</evidence>
<evidence type="ECO:0000256" key="7">
    <source>
        <dbReference type="ARBA" id="ARBA00022692"/>
    </source>
</evidence>
<name>A0A5B9M912_9BACT</name>
<dbReference type="InterPro" id="IPR007318">
    <property type="entry name" value="Phopholipid_MeTrfase"/>
</dbReference>
<evidence type="ECO:0000256" key="3">
    <source>
        <dbReference type="ARBA" id="ARBA00005189"/>
    </source>
</evidence>
<dbReference type="RefSeq" id="WP_147866871.1">
    <property type="nucleotide sequence ID" value="NZ_CP036264.1"/>
</dbReference>
<keyword evidence="4" id="KW-0489">Methyltransferase</keyword>
<keyword evidence="9 12" id="KW-1133">Transmembrane helix</keyword>
<feature type="transmembrane region" description="Helical" evidence="12">
    <location>
        <begin position="517"/>
        <end position="538"/>
    </location>
</feature>
<proteinExistence type="predicted"/>
<dbReference type="GO" id="GO:0006656">
    <property type="term" value="P:phosphatidylcholine biosynthetic process"/>
    <property type="evidence" value="ECO:0007669"/>
    <property type="project" value="InterPro"/>
</dbReference>
<evidence type="ECO:0000256" key="6">
    <source>
        <dbReference type="ARBA" id="ARBA00022691"/>
    </source>
</evidence>
<feature type="transmembrane region" description="Helical" evidence="12">
    <location>
        <begin position="588"/>
        <end position="609"/>
    </location>
</feature>
<evidence type="ECO:0000313" key="13">
    <source>
        <dbReference type="EMBL" id="QEF97153.1"/>
    </source>
</evidence>
<accession>A0A5B9M912</accession>
<evidence type="ECO:0000256" key="11">
    <source>
        <dbReference type="ARBA" id="ARBA00034137"/>
    </source>
</evidence>
<evidence type="ECO:0000313" key="14">
    <source>
        <dbReference type="Proteomes" id="UP000321353"/>
    </source>
</evidence>
<comment type="pathway">
    <text evidence="3">Lipid metabolism.</text>
</comment>
<feature type="transmembrane region" description="Helical" evidence="12">
    <location>
        <begin position="444"/>
        <end position="474"/>
    </location>
</feature>
<keyword evidence="7 12" id="KW-0812">Transmembrane</keyword>
<dbReference type="EC" id="2.1.1.71" evidence="11"/>
<dbReference type="PANTHER" id="PTHR15458:SF5">
    <property type="entry name" value="PHOSPHATIDYLETHANOLAMINE N-METHYLTRANSFERASE"/>
    <property type="match status" value="1"/>
</dbReference>
<feature type="transmembrane region" description="Helical" evidence="12">
    <location>
        <begin position="58"/>
        <end position="81"/>
    </location>
</feature>
<dbReference type="Pfam" id="PF04191">
    <property type="entry name" value="PEMT"/>
    <property type="match status" value="1"/>
</dbReference>
<keyword evidence="6" id="KW-0949">S-adenosyl-L-methionine</keyword>
<dbReference type="KEGG" id="smam:Mal15_11910"/>
<dbReference type="AlphaFoldDB" id="A0A5B9M912"/>
<feature type="transmembrane region" description="Helical" evidence="12">
    <location>
        <begin position="127"/>
        <end position="147"/>
    </location>
</feature>
<feature type="transmembrane region" description="Helical" evidence="12">
    <location>
        <begin position="88"/>
        <end position="121"/>
    </location>
</feature>
<sequence length="618" mass="68710">MPVESFAAATLEHPVGNHAWTDVSRVNAGGGQTPNGSAAGSDWTRLCQGFLRCHRSPLNVACHLVTTPLGLFGLYALLAWASPMASALIAFAHITVVVAFAPASIACLHAIAVGVIAVMAAWLSLGVWWSVAAVAAGYVGQDLAHWLTAEPTFQSTYKDSRRWWRQFMEHSVLLLPVLIVIAGRWRQSPVRLLVARKAVLKTKLTDRQDKADFDAILNWVCGQQVDVSQSTHWWQSDLSGAGGASFGRLADSPQLMSMIRSFHGSGYDVRPVLGINELYVTGPPKTTSSDTVFYMGHVDGPWAIFPGARLYRCMLALNQNLEVTTHYPMSNPEYDVPESHRLQHGDAIAFDFNRELHYITRSADPQQSEPRVNLKLHFVAYPRSMQWYGCLLARLTTWYDIRARNLFLKTIRPEGIWPAIKARWVLAWTRLFEQAVRFFGWTNLAYVTIALVISAAAGEAAVFLAATSFIHYAIYIGTLQERTPVSFGTFRRDAMFFKTVSMSLLLAFYAMHFDRDFGSLALVIGGFALAGYAAHVLGMRRTLFSAELGFDPPERIKRFPFGTIPHPMIVGAMTGIGGMALSDGFRNQYGWLIAGHLVCYAIVLVHEIWHTRRRGVCR</sequence>
<dbReference type="InterPro" id="IPR024960">
    <property type="entry name" value="PEMT/MFAP"/>
</dbReference>
<keyword evidence="8" id="KW-0256">Endoplasmic reticulum</keyword>
<organism evidence="13 14">
    <name type="scientific">Stieleria maiorica</name>
    <dbReference type="NCBI Taxonomy" id="2795974"/>
    <lineage>
        <taxon>Bacteria</taxon>
        <taxon>Pseudomonadati</taxon>
        <taxon>Planctomycetota</taxon>
        <taxon>Planctomycetia</taxon>
        <taxon>Pirellulales</taxon>
        <taxon>Pirellulaceae</taxon>
        <taxon>Stieleria</taxon>
    </lineage>
</organism>
<evidence type="ECO:0000256" key="4">
    <source>
        <dbReference type="ARBA" id="ARBA00022603"/>
    </source>
</evidence>